<evidence type="ECO:0000313" key="4">
    <source>
        <dbReference type="Proteomes" id="UP000191680"/>
    </source>
</evidence>
<comment type="caution">
    <text evidence="3">The sequence shown here is derived from an EMBL/GenBank/DDBJ whole genome shotgun (WGS) entry which is preliminary data.</text>
</comment>
<dbReference type="RefSeq" id="WP_080319013.1">
    <property type="nucleotide sequence ID" value="NZ_MTBC01000005.1"/>
</dbReference>
<organism evidence="3 4">
    <name type="scientific">Croceivirga radicis</name>
    <dbReference type="NCBI Taxonomy" id="1929488"/>
    <lineage>
        <taxon>Bacteria</taxon>
        <taxon>Pseudomonadati</taxon>
        <taxon>Bacteroidota</taxon>
        <taxon>Flavobacteriia</taxon>
        <taxon>Flavobacteriales</taxon>
        <taxon>Flavobacteriaceae</taxon>
        <taxon>Croceivirga</taxon>
    </lineage>
</organism>
<gene>
    <name evidence="3" type="ORF">BUL40_09185</name>
</gene>
<dbReference type="InterPro" id="IPR052350">
    <property type="entry name" value="Metallo-dep_Lactonases"/>
</dbReference>
<dbReference type="InterPro" id="IPR032466">
    <property type="entry name" value="Metal_Hydrolase"/>
</dbReference>
<dbReference type="Pfam" id="PF04909">
    <property type="entry name" value="Amidohydro_2"/>
    <property type="match status" value="1"/>
</dbReference>
<sequence length="274" mass="31451">MIIDGHQHFWKYNPVRDSWIDDSMQVIRRNFLPEDVLPHYQTNSIDGCIAVQADQSLEETDFLLGLAKTYSFIKGVVGWVDLCDNSVEESLAHYSTFNAFKGVRHILQAEHQDFMLSASFLHGIGKLEKYGLTYDILVFPNQLQAAKKLVKKFPNQFFVLDHLGKPYIKDGRILNWKKDLQELAQLPNVSCKVSGLVTEANWEKWTPDVFEPYLDVVFEAFGCDRLLFGSDWPVSNLAANFNEVLSIVKNYTATLTENERSKIMANNAIKFYKL</sequence>
<keyword evidence="3" id="KW-0378">Hydrolase</keyword>
<reference evidence="3 4" key="1">
    <citation type="submission" date="2016-12" db="EMBL/GenBank/DDBJ databases">
        <authorList>
            <person name="Song W.-J."/>
            <person name="Kurnit D.M."/>
        </authorList>
    </citation>
    <scope>NUCLEOTIDE SEQUENCE [LARGE SCALE GENOMIC DNA]</scope>
    <source>
        <strain evidence="3 4">HSG9</strain>
    </source>
</reference>
<dbReference type="PANTHER" id="PTHR43569:SF2">
    <property type="entry name" value="AMIDOHYDROLASE-RELATED DOMAIN-CONTAINING PROTEIN"/>
    <property type="match status" value="1"/>
</dbReference>
<dbReference type="AlphaFoldDB" id="A0A1V6LRL2"/>
<dbReference type="PANTHER" id="PTHR43569">
    <property type="entry name" value="AMIDOHYDROLASE"/>
    <property type="match status" value="1"/>
</dbReference>
<comment type="similarity">
    <text evidence="1">Belongs to the metallo-dependent hydrolases superfamily.</text>
</comment>
<dbReference type="GO" id="GO:0016787">
    <property type="term" value="F:hydrolase activity"/>
    <property type="evidence" value="ECO:0007669"/>
    <property type="project" value="UniProtKB-KW"/>
</dbReference>
<proteinExistence type="inferred from homology"/>
<feature type="domain" description="Amidohydrolase-related" evidence="2">
    <location>
        <begin position="3"/>
        <end position="274"/>
    </location>
</feature>
<evidence type="ECO:0000313" key="3">
    <source>
        <dbReference type="EMBL" id="OQD42687.1"/>
    </source>
</evidence>
<dbReference type="SUPFAM" id="SSF51556">
    <property type="entry name" value="Metallo-dependent hydrolases"/>
    <property type="match status" value="1"/>
</dbReference>
<dbReference type="InterPro" id="IPR006680">
    <property type="entry name" value="Amidohydro-rel"/>
</dbReference>
<dbReference type="OrthoDB" id="5450317at2"/>
<dbReference type="Gene3D" id="3.20.20.140">
    <property type="entry name" value="Metal-dependent hydrolases"/>
    <property type="match status" value="1"/>
</dbReference>
<name>A0A1V6LRL2_9FLAO</name>
<dbReference type="Proteomes" id="UP000191680">
    <property type="component" value="Unassembled WGS sequence"/>
</dbReference>
<protein>
    <submittedName>
        <fullName evidence="3">Amidohydrolase</fullName>
    </submittedName>
</protein>
<keyword evidence="4" id="KW-1185">Reference proteome</keyword>
<evidence type="ECO:0000256" key="1">
    <source>
        <dbReference type="ARBA" id="ARBA00038310"/>
    </source>
</evidence>
<dbReference type="EMBL" id="MTBC01000005">
    <property type="protein sequence ID" value="OQD42687.1"/>
    <property type="molecule type" value="Genomic_DNA"/>
</dbReference>
<accession>A0A1V6LRL2</accession>
<evidence type="ECO:0000259" key="2">
    <source>
        <dbReference type="Pfam" id="PF04909"/>
    </source>
</evidence>